<reference evidence="3" key="3">
    <citation type="journal article" date="2021" name="Microorganisms">
        <title>Genomes of Anguillid Herpesvirus 1 Strains Reveal Evolutionary Disparities and Low Genetic Diversity in the Genus Cyprinivirus.</title>
        <authorList>
            <person name="Donohoe O."/>
            <person name="Zhang H."/>
            <person name="Delrez N."/>
            <person name="Gao Y."/>
            <person name="Suarez N.M."/>
            <person name="Davison A.J."/>
            <person name="Vanderplasschen A."/>
        </authorList>
    </citation>
    <scope>NUCLEOTIDE SEQUENCE</scope>
    <source>
        <strain evidence="2">500138</strain>
        <strain evidence="4">DK-200249</strain>
        <strain evidence="3">DK-2008-50-66-1</strain>
        <strain evidence="5">DK-205223-2</strain>
        <strain evidence="6">DK-206116-1</strain>
        <strain evidence="7">HVA 486123</strain>
        <strain evidence="8">UK N080</strain>
    </source>
</reference>
<keyword evidence="9" id="KW-1185">Reference proteome</keyword>
<proteinExistence type="predicted"/>
<evidence type="ECO:0000313" key="3">
    <source>
        <dbReference type="EMBL" id="QRM16442.1"/>
    </source>
</evidence>
<dbReference type="KEGG" id="vg:8683449"/>
<protein>
    <submittedName>
        <fullName evidence="3">Protein ORF17</fullName>
    </submittedName>
</protein>
<dbReference type="RefSeq" id="YP_003358156.1">
    <property type="nucleotide sequence ID" value="NC_013668.3"/>
</dbReference>
<dbReference type="EMBL" id="MW580855">
    <property type="protein sequence ID" value="QRM17096.1"/>
    <property type="molecule type" value="Genomic_DNA"/>
</dbReference>
<dbReference type="Proteomes" id="UP000011239">
    <property type="component" value="Segment"/>
</dbReference>
<dbReference type="GeneID" id="8683449"/>
<reference evidence="1 9" key="1">
    <citation type="journal article" date="2010" name="J. Gen. Virol.">
        <title>Complete genome sequence and taxonomic position of anguillid herpesvirus 1.</title>
        <authorList>
            <person name="van Beurden S.J."/>
            <person name="Bossers A."/>
            <person name="Voorbergen-Laarman M.H."/>
            <person name="Haenen O.L."/>
            <person name="Peters S."/>
            <person name="Abma-Henkens M.H."/>
            <person name="Peeters B.P."/>
            <person name="Rottier P.J."/>
            <person name="Engelsma M.Y."/>
        </authorList>
    </citation>
    <scope>NUCLEOTIDE SEQUENCE [LARGE SCALE GENOMIC DNA]</scope>
    <source>
        <strain evidence="1">500138</strain>
        <strain evidence="9">Isolate Anguilla anguilla/Netherlands/500138/1998</strain>
    </source>
</reference>
<dbReference type="EMBL" id="MW580850">
    <property type="protein sequence ID" value="QRM16442.1"/>
    <property type="molecule type" value="Genomic_DNA"/>
</dbReference>
<evidence type="ECO:0000313" key="7">
    <source>
        <dbReference type="EMBL" id="QRM16965.1"/>
    </source>
</evidence>
<reference evidence="3" key="4">
    <citation type="submission" date="2021-02" db="EMBL/GenBank/DDBJ databases">
        <authorList>
            <person name="Vanderplasschen A.F.C."/>
            <person name="Davison A.J."/>
        </authorList>
    </citation>
    <scope>NUCLEOTIDE SEQUENCE</scope>
    <source>
        <strain evidence="2">500138</strain>
        <strain evidence="4">DK-200249</strain>
        <strain evidence="3">DK-2008-50-66-1</strain>
        <strain evidence="5">DK-205223-2</strain>
        <strain evidence="6">DK-206116-1</strain>
        <strain evidence="7">HVA 486123</strain>
        <strain evidence="8">UK N080</strain>
    </source>
</reference>
<dbReference type="EMBL" id="MW580849">
    <property type="protein sequence ID" value="QRM16312.1"/>
    <property type="molecule type" value="Genomic_DNA"/>
</dbReference>
<evidence type="ECO:0000313" key="9">
    <source>
        <dbReference type="Proteomes" id="UP000011239"/>
    </source>
</evidence>
<reference evidence="1" key="2">
    <citation type="submission" date="2012-05" db="EMBL/GenBank/DDBJ databases">
        <authorList>
            <person name="van Beurden S.J."/>
            <person name="Gatherer D."/>
            <person name="Tuzi K."/>
            <person name="Herzyk P."/>
            <person name="Galbraith J."/>
            <person name="Peeters B.P.H."/>
            <person name="Rottier P.J.M."/>
            <person name="Engelsma M.Y."/>
            <person name="Davison A.J."/>
        </authorList>
    </citation>
    <scope>NUCLEOTIDE SEQUENCE</scope>
    <source>
        <strain evidence="1">500138</strain>
    </source>
</reference>
<evidence type="ECO:0000313" key="6">
    <source>
        <dbReference type="EMBL" id="QRM16835.1"/>
    </source>
</evidence>
<dbReference type="EMBL" id="MW580854">
    <property type="protein sequence ID" value="QRM16965.1"/>
    <property type="molecule type" value="Genomic_DNA"/>
</dbReference>
<dbReference type="EMBL" id="MW580852">
    <property type="protein sequence ID" value="QRM16704.1"/>
    <property type="molecule type" value="Genomic_DNA"/>
</dbReference>
<sequence>MDLGSWLRSVFSKVSNRANETYYVSLFWKVSKRTPCMPVVRWKPGDPLIPAKRYRFQGFRCVWPGPAPHSQFSFNELPEVVVVTRDSAVMPTATSDRTLNLAYEVNDVGRGSMVLCSATDVPHMSVVKPQALVAHWPEVVRPMTEPSMSQMEAELAAMGLPPTCIAKVESLLSPCHMLAELLLKGRVILDVEGAPSAEGNRAAWYRMFLAPPPPLPEIPVTSLVYNRRE</sequence>
<accession>A0A1J0REE2</accession>
<evidence type="ECO:0000313" key="5">
    <source>
        <dbReference type="EMBL" id="QRM16704.1"/>
    </source>
</evidence>
<accession>D2E868</accession>
<name>A0A1J0REE2_9VIRU</name>
<gene>
    <name evidence="3" type="primary">ORF17</name>
    <name evidence="1" type="ORF">AngHV1_ORF17</name>
</gene>
<evidence type="ECO:0000313" key="1">
    <source>
        <dbReference type="EMBL" id="ADA57780.1"/>
    </source>
</evidence>
<dbReference type="EMBL" id="MW580853">
    <property type="protein sequence ID" value="QRM16835.1"/>
    <property type="molecule type" value="Genomic_DNA"/>
</dbReference>
<evidence type="ECO:0000313" key="2">
    <source>
        <dbReference type="EMBL" id="QRM16312.1"/>
    </source>
</evidence>
<dbReference type="EMBL" id="FJ940765">
    <property type="protein sequence ID" value="ADA57780.1"/>
    <property type="molecule type" value="Genomic_DNA"/>
</dbReference>
<dbReference type="EMBL" id="MW580851">
    <property type="protein sequence ID" value="QRM16571.1"/>
    <property type="molecule type" value="Genomic_DNA"/>
</dbReference>
<organism evidence="3">
    <name type="scientific">Anguillid herpesvirus 1</name>
    <dbReference type="NCBI Taxonomy" id="150286"/>
    <lineage>
        <taxon>Viruses</taxon>
        <taxon>Duplodnaviria</taxon>
        <taxon>Heunggongvirae</taxon>
        <taxon>Peploviricota</taxon>
        <taxon>Herviviricetes</taxon>
        <taxon>Herpesvirales</taxon>
        <taxon>Alloherpesviridae</taxon>
        <taxon>Cyvirus</taxon>
        <taxon>Cyvirus anguillidallo1</taxon>
    </lineage>
</organism>
<evidence type="ECO:0000313" key="8">
    <source>
        <dbReference type="EMBL" id="QRM17096.1"/>
    </source>
</evidence>
<evidence type="ECO:0000313" key="4">
    <source>
        <dbReference type="EMBL" id="QRM16571.1"/>
    </source>
</evidence>